<dbReference type="PANTHER" id="PTHR13604:SF0">
    <property type="entry name" value="ABASIC SITE PROCESSING PROTEIN HMCES"/>
    <property type="match status" value="1"/>
</dbReference>
<dbReference type="STRING" id="889306.KP78_17030"/>
<keyword evidence="4 8" id="KW-0378">Hydrolase</keyword>
<keyword evidence="2 8" id="KW-0645">Protease</keyword>
<dbReference type="Gene3D" id="3.90.1680.10">
    <property type="entry name" value="SOS response associated peptidase-like"/>
    <property type="match status" value="1"/>
</dbReference>
<comment type="caution">
    <text evidence="9">The sequence shown here is derived from an EMBL/GenBank/DDBJ whole genome shotgun (WGS) entry which is preliminary data.</text>
</comment>
<evidence type="ECO:0000256" key="4">
    <source>
        <dbReference type="ARBA" id="ARBA00022801"/>
    </source>
</evidence>
<dbReference type="AlphaFoldDB" id="A0A0C2VV00"/>
<dbReference type="PANTHER" id="PTHR13604">
    <property type="entry name" value="DC12-RELATED"/>
    <property type="match status" value="1"/>
</dbReference>
<evidence type="ECO:0000313" key="9">
    <source>
        <dbReference type="EMBL" id="KIL48256.1"/>
    </source>
</evidence>
<dbReference type="Pfam" id="PF02586">
    <property type="entry name" value="SRAP"/>
    <property type="match status" value="1"/>
</dbReference>
<sequence length="209" mass="24027">MCGRFSLVEAFADLQTHFHFIMRDDFHYTPSQNITPSQDVMAIVEVNELRYPVSFKWGLIPSFAQDAKIGYKTFNARAETVHQKPSFRNAFQSKRCIIPATAFYEWHKKTPKIKQPYRIHPAEHSVFAFAGLWESWRNGDNLIRSCTIITTTPNDKMSAVHDRMPVILQPDDYTAWLSARSSKEALQALLTPLPSSQLQMEPVSPTFFT</sequence>
<evidence type="ECO:0000256" key="7">
    <source>
        <dbReference type="ARBA" id="ARBA00023239"/>
    </source>
</evidence>
<evidence type="ECO:0000256" key="6">
    <source>
        <dbReference type="ARBA" id="ARBA00023125"/>
    </source>
</evidence>
<keyword evidence="5" id="KW-0190">Covalent protein-DNA linkage</keyword>
<dbReference type="GO" id="GO:0016829">
    <property type="term" value="F:lyase activity"/>
    <property type="evidence" value="ECO:0007669"/>
    <property type="project" value="UniProtKB-KW"/>
</dbReference>
<name>A0A0C2VV00_9BACL</name>
<dbReference type="EMBL" id="JXRP01000013">
    <property type="protein sequence ID" value="KIL48256.1"/>
    <property type="molecule type" value="Genomic_DNA"/>
</dbReference>
<accession>A0A0C2VV00</accession>
<dbReference type="InterPro" id="IPR003738">
    <property type="entry name" value="SRAP"/>
</dbReference>
<gene>
    <name evidence="9" type="ORF">KP78_17030</name>
</gene>
<dbReference type="SUPFAM" id="SSF143081">
    <property type="entry name" value="BB1717-like"/>
    <property type="match status" value="1"/>
</dbReference>
<dbReference type="GO" id="GO:0003697">
    <property type="term" value="F:single-stranded DNA binding"/>
    <property type="evidence" value="ECO:0007669"/>
    <property type="project" value="InterPro"/>
</dbReference>
<dbReference type="GO" id="GO:0008233">
    <property type="term" value="F:peptidase activity"/>
    <property type="evidence" value="ECO:0007669"/>
    <property type="project" value="UniProtKB-KW"/>
</dbReference>
<comment type="similarity">
    <text evidence="1 8">Belongs to the SOS response-associated peptidase family.</text>
</comment>
<evidence type="ECO:0000256" key="3">
    <source>
        <dbReference type="ARBA" id="ARBA00022763"/>
    </source>
</evidence>
<proteinExistence type="inferred from homology"/>
<dbReference type="GO" id="GO:0106300">
    <property type="term" value="P:protein-DNA covalent cross-linking repair"/>
    <property type="evidence" value="ECO:0007669"/>
    <property type="project" value="InterPro"/>
</dbReference>
<evidence type="ECO:0000256" key="8">
    <source>
        <dbReference type="RuleBase" id="RU364100"/>
    </source>
</evidence>
<dbReference type="PATRIC" id="fig|889306.3.peg.1711"/>
<evidence type="ECO:0000256" key="5">
    <source>
        <dbReference type="ARBA" id="ARBA00023124"/>
    </source>
</evidence>
<dbReference type="OrthoDB" id="9782620at2"/>
<reference evidence="9 10" key="1">
    <citation type="submission" date="2015-01" db="EMBL/GenBank/DDBJ databases">
        <title>Genome sequencing of Jeotgalibacillus soli.</title>
        <authorList>
            <person name="Goh K.M."/>
            <person name="Chan K.-G."/>
            <person name="Yaakop A.S."/>
            <person name="Ee R."/>
            <person name="Gan H.M."/>
            <person name="Chan C.S."/>
        </authorList>
    </citation>
    <scope>NUCLEOTIDE SEQUENCE [LARGE SCALE GENOMIC DNA]</scope>
    <source>
        <strain evidence="9 10">P9</strain>
    </source>
</reference>
<keyword evidence="6" id="KW-0238">DNA-binding</keyword>
<dbReference type="RefSeq" id="WP_084219860.1">
    <property type="nucleotide sequence ID" value="NZ_JXRP01000013.1"/>
</dbReference>
<dbReference type="EC" id="3.4.-.-" evidence="8"/>
<dbReference type="Proteomes" id="UP000031938">
    <property type="component" value="Unassembled WGS sequence"/>
</dbReference>
<dbReference type="GO" id="GO:0006508">
    <property type="term" value="P:proteolysis"/>
    <property type="evidence" value="ECO:0007669"/>
    <property type="project" value="UniProtKB-KW"/>
</dbReference>
<keyword evidence="10" id="KW-1185">Reference proteome</keyword>
<organism evidence="9 10">
    <name type="scientific">Jeotgalibacillus soli</name>
    <dbReference type="NCBI Taxonomy" id="889306"/>
    <lineage>
        <taxon>Bacteria</taxon>
        <taxon>Bacillati</taxon>
        <taxon>Bacillota</taxon>
        <taxon>Bacilli</taxon>
        <taxon>Bacillales</taxon>
        <taxon>Caryophanaceae</taxon>
        <taxon>Jeotgalibacillus</taxon>
    </lineage>
</organism>
<evidence type="ECO:0000256" key="2">
    <source>
        <dbReference type="ARBA" id="ARBA00022670"/>
    </source>
</evidence>
<protein>
    <recommendedName>
        <fullName evidence="8">Abasic site processing protein</fullName>
        <ecNumber evidence="8">3.4.-.-</ecNumber>
    </recommendedName>
</protein>
<evidence type="ECO:0000313" key="10">
    <source>
        <dbReference type="Proteomes" id="UP000031938"/>
    </source>
</evidence>
<evidence type="ECO:0000256" key="1">
    <source>
        <dbReference type="ARBA" id="ARBA00008136"/>
    </source>
</evidence>
<keyword evidence="3" id="KW-0227">DNA damage</keyword>
<dbReference type="InterPro" id="IPR036590">
    <property type="entry name" value="SRAP-like"/>
</dbReference>
<keyword evidence="7" id="KW-0456">Lyase</keyword>